<reference evidence="9 10" key="1">
    <citation type="submission" date="2016-11" db="EMBL/GenBank/DDBJ databases">
        <title>Paenibacillus species isolates.</title>
        <authorList>
            <person name="Beno S.M."/>
        </authorList>
    </citation>
    <scope>NUCLEOTIDE SEQUENCE [LARGE SCALE GENOMIC DNA]</scope>
    <source>
        <strain evidence="9 10">FSL F4-0100</strain>
    </source>
</reference>
<dbReference type="PANTHER" id="PTHR43297:SF2">
    <property type="entry name" value="DIPEPTIDE TRANSPORT ATP-BINDING PROTEIN DPPD"/>
    <property type="match status" value="1"/>
</dbReference>
<keyword evidence="3" id="KW-0813">Transport</keyword>
<proteinExistence type="inferred from homology"/>
<gene>
    <name evidence="9" type="ORF">BK123_15270</name>
</gene>
<dbReference type="InterPro" id="IPR027417">
    <property type="entry name" value="P-loop_NTPase"/>
</dbReference>
<dbReference type="OrthoDB" id="9802264at2"/>
<dbReference type="GO" id="GO:0005886">
    <property type="term" value="C:plasma membrane"/>
    <property type="evidence" value="ECO:0007669"/>
    <property type="project" value="UniProtKB-SubCell"/>
</dbReference>
<accession>A0A1R1B0C6</accession>
<dbReference type="FunFam" id="3.40.50.300:FF:000016">
    <property type="entry name" value="Oligopeptide ABC transporter ATP-binding component"/>
    <property type="match status" value="1"/>
</dbReference>
<dbReference type="Pfam" id="PF00005">
    <property type="entry name" value="ABC_tran"/>
    <property type="match status" value="1"/>
</dbReference>
<dbReference type="GO" id="GO:0016887">
    <property type="term" value="F:ATP hydrolysis activity"/>
    <property type="evidence" value="ECO:0007669"/>
    <property type="project" value="InterPro"/>
</dbReference>
<evidence type="ECO:0000256" key="6">
    <source>
        <dbReference type="ARBA" id="ARBA00022840"/>
    </source>
</evidence>
<dbReference type="InterPro" id="IPR003439">
    <property type="entry name" value="ABC_transporter-like_ATP-bd"/>
</dbReference>
<sequence length="329" mass="36738">MSQPILQIQDLHTHFFTDRGEIPAVDGVSLYVRTGEVLGVVGESGCGKSVTSLSVLKLIPQPPGKITGGSILFKGQDIVPLKERELRQIRGNAISMIFQEPMTSLNPLFTVGQQIGETVRLHRGVSKKNARVHTVEMLRKVGIASPESIIDEYPHQLSGGMRQRVMIAMAISCNPELLIADEPTTALDVTIQAQILDLIRCLNEEYKTAVMLITHDLGVVAEMCHRVTVMYAGKVVEEGSVHDIFKKPLHPYTRGLIKSVPRMKEQRRRLFSIPGNVPILNTRMNGCRFAERCSDVMPLCLEQLPELKEYEAAHSCRCWLHETPKEEVI</sequence>
<keyword evidence="4" id="KW-1003">Cell membrane</keyword>
<evidence type="ECO:0000256" key="2">
    <source>
        <dbReference type="ARBA" id="ARBA00005417"/>
    </source>
</evidence>
<keyword evidence="6 9" id="KW-0067">ATP-binding</keyword>
<keyword evidence="7" id="KW-0472">Membrane</keyword>
<dbReference type="STRING" id="1401.BK123_15270"/>
<comment type="subcellular location">
    <subcellularLocation>
        <location evidence="1">Cell membrane</location>
        <topology evidence="1">Peripheral membrane protein</topology>
    </subcellularLocation>
</comment>
<evidence type="ECO:0000256" key="5">
    <source>
        <dbReference type="ARBA" id="ARBA00022741"/>
    </source>
</evidence>
<dbReference type="InterPro" id="IPR050388">
    <property type="entry name" value="ABC_Ni/Peptide_Import"/>
</dbReference>
<feature type="domain" description="ABC transporter" evidence="8">
    <location>
        <begin position="6"/>
        <end position="257"/>
    </location>
</feature>
<evidence type="ECO:0000256" key="1">
    <source>
        <dbReference type="ARBA" id="ARBA00004202"/>
    </source>
</evidence>
<evidence type="ECO:0000256" key="4">
    <source>
        <dbReference type="ARBA" id="ARBA00022475"/>
    </source>
</evidence>
<dbReference type="Pfam" id="PF08352">
    <property type="entry name" value="oligo_HPY"/>
    <property type="match status" value="1"/>
</dbReference>
<comment type="caution">
    <text evidence="9">The sequence shown here is derived from an EMBL/GenBank/DDBJ whole genome shotgun (WGS) entry which is preliminary data.</text>
</comment>
<dbReference type="InterPro" id="IPR003593">
    <property type="entry name" value="AAA+_ATPase"/>
</dbReference>
<dbReference type="PANTHER" id="PTHR43297">
    <property type="entry name" value="OLIGOPEPTIDE TRANSPORT ATP-BINDING PROTEIN APPD"/>
    <property type="match status" value="1"/>
</dbReference>
<dbReference type="GO" id="GO:0015833">
    <property type="term" value="P:peptide transport"/>
    <property type="evidence" value="ECO:0007669"/>
    <property type="project" value="InterPro"/>
</dbReference>
<protein>
    <submittedName>
        <fullName evidence="9">Peptide ABC transporter ATP-binding protein</fullName>
    </submittedName>
</protein>
<comment type="similarity">
    <text evidence="2">Belongs to the ABC transporter superfamily.</text>
</comment>
<evidence type="ECO:0000259" key="8">
    <source>
        <dbReference type="PROSITE" id="PS50893"/>
    </source>
</evidence>
<keyword evidence="5" id="KW-0547">Nucleotide-binding</keyword>
<dbReference type="SUPFAM" id="SSF52540">
    <property type="entry name" value="P-loop containing nucleoside triphosphate hydrolases"/>
    <property type="match status" value="1"/>
</dbReference>
<dbReference type="PROSITE" id="PS00211">
    <property type="entry name" value="ABC_TRANSPORTER_1"/>
    <property type="match status" value="1"/>
</dbReference>
<name>A0A1R1B0C6_PAELA</name>
<dbReference type="GO" id="GO:0005524">
    <property type="term" value="F:ATP binding"/>
    <property type="evidence" value="ECO:0007669"/>
    <property type="project" value="UniProtKB-KW"/>
</dbReference>
<dbReference type="Proteomes" id="UP000187074">
    <property type="component" value="Unassembled WGS sequence"/>
</dbReference>
<evidence type="ECO:0000313" key="10">
    <source>
        <dbReference type="Proteomes" id="UP000187074"/>
    </source>
</evidence>
<dbReference type="InterPro" id="IPR013563">
    <property type="entry name" value="Oligopep_ABC_C"/>
</dbReference>
<organism evidence="9 10">
    <name type="scientific">Paenibacillus lautus</name>
    <name type="common">Bacillus lautus</name>
    <dbReference type="NCBI Taxonomy" id="1401"/>
    <lineage>
        <taxon>Bacteria</taxon>
        <taxon>Bacillati</taxon>
        <taxon>Bacillota</taxon>
        <taxon>Bacilli</taxon>
        <taxon>Bacillales</taxon>
        <taxon>Paenibacillaceae</taxon>
        <taxon>Paenibacillus</taxon>
    </lineage>
</organism>
<dbReference type="InterPro" id="IPR017871">
    <property type="entry name" value="ABC_transporter-like_CS"/>
</dbReference>
<dbReference type="CDD" id="cd03257">
    <property type="entry name" value="ABC_NikE_OppD_transporters"/>
    <property type="match status" value="1"/>
</dbReference>
<dbReference type="PROSITE" id="PS50893">
    <property type="entry name" value="ABC_TRANSPORTER_2"/>
    <property type="match status" value="1"/>
</dbReference>
<dbReference type="SMART" id="SM00382">
    <property type="entry name" value="AAA"/>
    <property type="match status" value="1"/>
</dbReference>
<evidence type="ECO:0000256" key="7">
    <source>
        <dbReference type="ARBA" id="ARBA00023136"/>
    </source>
</evidence>
<dbReference type="EMBL" id="MRTF01000005">
    <property type="protein sequence ID" value="OME91996.1"/>
    <property type="molecule type" value="Genomic_DNA"/>
</dbReference>
<dbReference type="NCBIfam" id="TIGR01727">
    <property type="entry name" value="oligo_HPY"/>
    <property type="match status" value="1"/>
</dbReference>
<dbReference type="RefSeq" id="WP_076323257.1">
    <property type="nucleotide sequence ID" value="NZ_MRTF01000005.1"/>
</dbReference>
<evidence type="ECO:0000256" key="3">
    <source>
        <dbReference type="ARBA" id="ARBA00022448"/>
    </source>
</evidence>
<dbReference type="Gene3D" id="3.40.50.300">
    <property type="entry name" value="P-loop containing nucleotide triphosphate hydrolases"/>
    <property type="match status" value="1"/>
</dbReference>
<dbReference type="AlphaFoldDB" id="A0A1R1B0C6"/>
<evidence type="ECO:0000313" key="9">
    <source>
        <dbReference type="EMBL" id="OME91996.1"/>
    </source>
</evidence>